<protein>
    <submittedName>
        <fullName evidence="2">Unannotated protein</fullName>
    </submittedName>
</protein>
<evidence type="ECO:0000259" key="1">
    <source>
        <dbReference type="SMART" id="SM00849"/>
    </source>
</evidence>
<gene>
    <name evidence="2" type="ORF">UFOPK3773_01359</name>
</gene>
<dbReference type="EMBL" id="CAFBNF010000160">
    <property type="protein sequence ID" value="CAB4950179.1"/>
    <property type="molecule type" value="Genomic_DNA"/>
</dbReference>
<sequence>MRLTVIGCSGSFAGPDSPASCYLLEHDGHRIVLDLGNGALGPLAAHADLASIDAVLLSHLHLDHIADVGGYYVARKYGPTGPQPPLPLVGPRGVAARVVSMYGDTTPEAMASVFDIDEHRPGPRHIGPFTITVTRVRHPVTAYATRVEAGGRTLVFSGDTGPTDTLIELARGVDLALFEASFLEDEVRDLANAGDLHLTATQAAQHAAAAGVERLVLTHLVSWNDRAATEAEARAHFSGSLELASSGLVIDV</sequence>
<dbReference type="GO" id="GO:0042781">
    <property type="term" value="F:3'-tRNA processing endoribonuclease activity"/>
    <property type="evidence" value="ECO:0007669"/>
    <property type="project" value="TreeGrafter"/>
</dbReference>
<proteinExistence type="predicted"/>
<dbReference type="InterPro" id="IPR001279">
    <property type="entry name" value="Metallo-B-lactamas"/>
</dbReference>
<accession>A0A6J7K5R9</accession>
<organism evidence="2">
    <name type="scientific">freshwater metagenome</name>
    <dbReference type="NCBI Taxonomy" id="449393"/>
    <lineage>
        <taxon>unclassified sequences</taxon>
        <taxon>metagenomes</taxon>
        <taxon>ecological metagenomes</taxon>
    </lineage>
</organism>
<name>A0A6J7K5R9_9ZZZZ</name>
<reference evidence="2" key="1">
    <citation type="submission" date="2020-05" db="EMBL/GenBank/DDBJ databases">
        <authorList>
            <person name="Chiriac C."/>
            <person name="Salcher M."/>
            <person name="Ghai R."/>
            <person name="Kavagutti S V."/>
        </authorList>
    </citation>
    <scope>NUCLEOTIDE SEQUENCE</scope>
</reference>
<dbReference type="PANTHER" id="PTHR46018:SF4">
    <property type="entry name" value="METALLO-HYDROLASE YHFI-RELATED"/>
    <property type="match status" value="1"/>
</dbReference>
<evidence type="ECO:0000313" key="2">
    <source>
        <dbReference type="EMBL" id="CAB4950179.1"/>
    </source>
</evidence>
<dbReference type="PANTHER" id="PTHR46018">
    <property type="entry name" value="ZINC PHOSPHODIESTERASE ELAC PROTEIN 1"/>
    <property type="match status" value="1"/>
</dbReference>
<dbReference type="AlphaFoldDB" id="A0A6J7K5R9"/>
<dbReference type="SUPFAM" id="SSF56281">
    <property type="entry name" value="Metallo-hydrolase/oxidoreductase"/>
    <property type="match status" value="1"/>
</dbReference>
<dbReference type="CDD" id="cd07716">
    <property type="entry name" value="RNaseZ_short-form-like_MBL-fold"/>
    <property type="match status" value="1"/>
</dbReference>
<feature type="domain" description="Metallo-beta-lactamase" evidence="1">
    <location>
        <begin position="18"/>
        <end position="197"/>
    </location>
</feature>
<dbReference type="Gene3D" id="3.60.15.10">
    <property type="entry name" value="Ribonuclease Z/Hydroxyacylglutathione hydrolase-like"/>
    <property type="match status" value="1"/>
</dbReference>
<dbReference type="SMART" id="SM00849">
    <property type="entry name" value="Lactamase_B"/>
    <property type="match status" value="1"/>
</dbReference>
<dbReference type="InterPro" id="IPR036866">
    <property type="entry name" value="RibonucZ/Hydroxyglut_hydro"/>
</dbReference>
<dbReference type="Pfam" id="PF12706">
    <property type="entry name" value="Lactamase_B_2"/>
    <property type="match status" value="1"/>
</dbReference>